<gene>
    <name evidence="2" type="ORF">GCM10009740_14140</name>
</gene>
<dbReference type="InterPro" id="IPR007685">
    <property type="entry name" value="RelA_SpoT"/>
</dbReference>
<evidence type="ECO:0000259" key="1">
    <source>
        <dbReference type="SMART" id="SM00954"/>
    </source>
</evidence>
<dbReference type="InterPro" id="IPR043519">
    <property type="entry name" value="NT_sf"/>
</dbReference>
<evidence type="ECO:0000313" key="2">
    <source>
        <dbReference type="EMBL" id="GAA2025637.1"/>
    </source>
</evidence>
<dbReference type="EMBL" id="BAAANB010000003">
    <property type="protein sequence ID" value="GAA2025637.1"/>
    <property type="molecule type" value="Genomic_DNA"/>
</dbReference>
<accession>A0ABN2U026</accession>
<keyword evidence="3" id="KW-1185">Reference proteome</keyword>
<protein>
    <recommendedName>
        <fullName evidence="1">RelA/SpoT domain-containing protein</fullName>
    </recommendedName>
</protein>
<proteinExistence type="predicted"/>
<dbReference type="Proteomes" id="UP001501285">
    <property type="component" value="Unassembled WGS sequence"/>
</dbReference>
<reference evidence="2 3" key="1">
    <citation type="journal article" date="2019" name="Int. J. Syst. Evol. Microbiol.">
        <title>The Global Catalogue of Microorganisms (GCM) 10K type strain sequencing project: providing services to taxonomists for standard genome sequencing and annotation.</title>
        <authorList>
            <consortium name="The Broad Institute Genomics Platform"/>
            <consortium name="The Broad Institute Genome Sequencing Center for Infectious Disease"/>
            <person name="Wu L."/>
            <person name="Ma J."/>
        </authorList>
    </citation>
    <scope>NUCLEOTIDE SEQUENCE [LARGE SCALE GENOMIC DNA]</scope>
    <source>
        <strain evidence="2 3">JCM 14283</strain>
    </source>
</reference>
<dbReference type="SUPFAM" id="SSF81301">
    <property type="entry name" value="Nucleotidyltransferase"/>
    <property type="match status" value="1"/>
</dbReference>
<dbReference type="SMART" id="SM00954">
    <property type="entry name" value="RelA_SpoT"/>
    <property type="match status" value="1"/>
</dbReference>
<dbReference type="RefSeq" id="WP_343989407.1">
    <property type="nucleotide sequence ID" value="NZ_BAAANB010000003.1"/>
</dbReference>
<dbReference type="Pfam" id="PF04607">
    <property type="entry name" value="RelA_SpoT"/>
    <property type="match status" value="1"/>
</dbReference>
<evidence type="ECO:0000313" key="3">
    <source>
        <dbReference type="Proteomes" id="UP001501285"/>
    </source>
</evidence>
<name>A0ABN2U026_9MICO</name>
<feature type="domain" description="RelA/SpoT" evidence="1">
    <location>
        <begin position="57"/>
        <end position="167"/>
    </location>
</feature>
<comment type="caution">
    <text evidence="2">The sequence shown here is derived from an EMBL/GenBank/DDBJ whole genome shotgun (WGS) entry which is preliminary data.</text>
</comment>
<dbReference type="Gene3D" id="3.30.460.10">
    <property type="entry name" value="Beta Polymerase, domain 2"/>
    <property type="match status" value="1"/>
</dbReference>
<sequence>MPLPISRSALDRLGKRLCAEAVSAADWGTFETVLDAYQATLDDAQSILEAAGFEPTTRVKSTGTLVEKLSRGTSFKSVQDVAGARVVVNGGRVDQDRAVARIARVFTAAGSAVKVLDRRTSPNHGYRAVHLIVTHQGLPLEVQVRTPLQDLWAQITERLGDIWGRELRYGQPLDPANQPVVPGMPPPVFTRENFVDMLLATSEEIDRVEQAQVRRYQEQDEIVIKVTEQTGVAPPLDETEDTLRRTMEAIMGLVRKLEGG</sequence>
<organism evidence="2 3">
    <name type="scientific">Terrabacter terrae</name>
    <dbReference type="NCBI Taxonomy" id="318434"/>
    <lineage>
        <taxon>Bacteria</taxon>
        <taxon>Bacillati</taxon>
        <taxon>Actinomycetota</taxon>
        <taxon>Actinomycetes</taxon>
        <taxon>Micrococcales</taxon>
        <taxon>Intrasporangiaceae</taxon>
        <taxon>Terrabacter</taxon>
    </lineage>
</organism>
<dbReference type="CDD" id="cd05399">
    <property type="entry name" value="NT_Rel-Spo_like"/>
    <property type="match status" value="1"/>
</dbReference>